<sequence length="127" mass="13520">MRVTSLRNPQAAVAAGSPSPRSLSWVEVTLGFACFSGCSAFVHKGCRESLASCAKVKMKQPRGSLQAQDTSSLPTVIMRSKPSQPKERPRSAVLLADEATAIPMFANRRSQQSVSLSKSVSIQNIAG</sequence>
<gene>
    <name evidence="3" type="primary">LOC115936882</name>
</gene>
<feature type="compositionally biased region" description="Polar residues" evidence="1">
    <location>
        <begin position="63"/>
        <end position="74"/>
    </location>
</feature>
<dbReference type="Proteomes" id="UP000245341">
    <property type="component" value="Unplaced"/>
</dbReference>
<dbReference type="GO" id="GO:0043123">
    <property type="term" value="P:positive regulation of canonical NF-kappaB signal transduction"/>
    <property type="evidence" value="ECO:0007669"/>
    <property type="project" value="TreeGrafter"/>
</dbReference>
<dbReference type="AlphaFoldDB" id="A0A7F8PXA3"/>
<dbReference type="GO" id="GO:0015629">
    <property type="term" value="C:actin cytoskeleton"/>
    <property type="evidence" value="ECO:0007669"/>
    <property type="project" value="TreeGrafter"/>
</dbReference>
<dbReference type="GeneID" id="115936882"/>
<reference evidence="3" key="1">
    <citation type="submission" date="2025-08" db="UniProtKB">
        <authorList>
            <consortium name="RefSeq"/>
        </authorList>
    </citation>
    <scope>IDENTIFICATION</scope>
    <source>
        <tissue evidence="3">Liver</tissue>
    </source>
</reference>
<keyword evidence="2" id="KW-1185">Reference proteome</keyword>
<dbReference type="OrthoDB" id="9899229at2759"/>
<dbReference type="PANTHER" id="PTHR13944">
    <property type="entry name" value="AGAP007712-PA"/>
    <property type="match status" value="1"/>
</dbReference>
<feature type="region of interest" description="Disordered" evidence="1">
    <location>
        <begin position="61"/>
        <end position="91"/>
    </location>
</feature>
<dbReference type="PANTHER" id="PTHR13944:SF18">
    <property type="entry name" value="A-KINASE ANCHOR PROTEIN 13"/>
    <property type="match status" value="1"/>
</dbReference>
<dbReference type="RefSeq" id="XP_030873690.1">
    <property type="nucleotide sequence ID" value="XM_031017830.1"/>
</dbReference>
<evidence type="ECO:0000313" key="3">
    <source>
        <dbReference type="RefSeq" id="XP_030873690.1"/>
    </source>
</evidence>
<evidence type="ECO:0000256" key="1">
    <source>
        <dbReference type="SAM" id="MobiDB-lite"/>
    </source>
</evidence>
<name>A0A7F8PXA3_LEPWE</name>
<dbReference type="GO" id="GO:0016020">
    <property type="term" value="C:membrane"/>
    <property type="evidence" value="ECO:0007669"/>
    <property type="project" value="TreeGrafter"/>
</dbReference>
<dbReference type="InterPro" id="IPR051632">
    <property type="entry name" value="Rho_GEF"/>
</dbReference>
<dbReference type="GO" id="GO:0035023">
    <property type="term" value="P:regulation of Rho protein signal transduction"/>
    <property type="evidence" value="ECO:0007669"/>
    <property type="project" value="TreeGrafter"/>
</dbReference>
<dbReference type="GO" id="GO:0071875">
    <property type="term" value="P:adrenergic receptor signaling pathway"/>
    <property type="evidence" value="ECO:0007669"/>
    <property type="project" value="TreeGrafter"/>
</dbReference>
<organism evidence="2 3">
    <name type="scientific">Leptonychotes weddellii</name>
    <name type="common">Weddell seal</name>
    <name type="synonym">Otaria weddellii</name>
    <dbReference type="NCBI Taxonomy" id="9713"/>
    <lineage>
        <taxon>Eukaryota</taxon>
        <taxon>Metazoa</taxon>
        <taxon>Chordata</taxon>
        <taxon>Craniata</taxon>
        <taxon>Vertebrata</taxon>
        <taxon>Euteleostomi</taxon>
        <taxon>Mammalia</taxon>
        <taxon>Eutheria</taxon>
        <taxon>Laurasiatheria</taxon>
        <taxon>Carnivora</taxon>
        <taxon>Caniformia</taxon>
        <taxon>Pinnipedia</taxon>
        <taxon>Phocidae</taxon>
        <taxon>Monachinae</taxon>
        <taxon>Lobodontini</taxon>
        <taxon>Leptonychotes</taxon>
    </lineage>
</organism>
<dbReference type="KEGG" id="lww:115936882"/>
<dbReference type="GO" id="GO:0005078">
    <property type="term" value="F:MAP-kinase scaffold activity"/>
    <property type="evidence" value="ECO:0007669"/>
    <property type="project" value="TreeGrafter"/>
</dbReference>
<protein>
    <submittedName>
        <fullName evidence="3">A-kinase anchor protein 13-like isoform X1</fullName>
    </submittedName>
</protein>
<accession>A0A7F8PXA3</accession>
<proteinExistence type="predicted"/>
<evidence type="ECO:0000313" key="2">
    <source>
        <dbReference type="Proteomes" id="UP000245341"/>
    </source>
</evidence>